<dbReference type="GO" id="GO:0005739">
    <property type="term" value="C:mitochondrion"/>
    <property type="evidence" value="ECO:0007669"/>
    <property type="project" value="TreeGrafter"/>
</dbReference>
<dbReference type="PANTHER" id="PTHR18919:SF153">
    <property type="entry name" value="TRIFUNCTIONAL ENZYME SUBUNIT BETA, MITOCHONDRIAL"/>
    <property type="match status" value="1"/>
</dbReference>
<comment type="caution">
    <text evidence="7">The sequence shown here is derived from an EMBL/GenBank/DDBJ whole genome shotgun (WGS) entry which is preliminary data.</text>
</comment>
<dbReference type="OrthoDB" id="5404651at2759"/>
<dbReference type="InterPro" id="IPR020616">
    <property type="entry name" value="Thiolase_N"/>
</dbReference>
<dbReference type="Proteomes" id="UP001152888">
    <property type="component" value="Unassembled WGS sequence"/>
</dbReference>
<dbReference type="Pfam" id="PF00108">
    <property type="entry name" value="Thiolase_N"/>
    <property type="match status" value="1"/>
</dbReference>
<reference evidence="7" key="1">
    <citation type="submission" date="2022-03" db="EMBL/GenBank/DDBJ databases">
        <authorList>
            <person name="Sayadi A."/>
        </authorList>
    </citation>
    <scope>NUCLEOTIDE SEQUENCE</scope>
</reference>
<dbReference type="AlphaFoldDB" id="A0A9P0KYW9"/>
<dbReference type="Gene3D" id="3.40.47.10">
    <property type="match status" value="1"/>
</dbReference>
<dbReference type="EMBL" id="CAKOFQ010007011">
    <property type="protein sequence ID" value="CAH1987193.1"/>
    <property type="molecule type" value="Genomic_DNA"/>
</dbReference>
<evidence type="ECO:0000259" key="6">
    <source>
        <dbReference type="Pfam" id="PF00108"/>
    </source>
</evidence>
<proteinExistence type="inferred from homology"/>
<organism evidence="7 8">
    <name type="scientific">Acanthoscelides obtectus</name>
    <name type="common">Bean weevil</name>
    <name type="synonym">Bruchus obtectus</name>
    <dbReference type="NCBI Taxonomy" id="200917"/>
    <lineage>
        <taxon>Eukaryota</taxon>
        <taxon>Metazoa</taxon>
        <taxon>Ecdysozoa</taxon>
        <taxon>Arthropoda</taxon>
        <taxon>Hexapoda</taxon>
        <taxon>Insecta</taxon>
        <taxon>Pterygota</taxon>
        <taxon>Neoptera</taxon>
        <taxon>Endopterygota</taxon>
        <taxon>Coleoptera</taxon>
        <taxon>Polyphaga</taxon>
        <taxon>Cucujiformia</taxon>
        <taxon>Chrysomeloidea</taxon>
        <taxon>Chrysomelidae</taxon>
        <taxon>Bruchinae</taxon>
        <taxon>Bruchini</taxon>
        <taxon>Acanthoscelides</taxon>
    </lineage>
</organism>
<comment type="similarity">
    <text evidence="1">Belongs to the thiolase-like superfamily. Thiolase family.</text>
</comment>
<evidence type="ECO:0000313" key="7">
    <source>
        <dbReference type="EMBL" id="CAH1987193.1"/>
    </source>
</evidence>
<dbReference type="InterPro" id="IPR020615">
    <property type="entry name" value="Thiolase_acyl_enz_int_AS"/>
</dbReference>
<evidence type="ECO:0000256" key="2">
    <source>
        <dbReference type="ARBA" id="ARBA00022679"/>
    </source>
</evidence>
<dbReference type="PANTHER" id="PTHR18919">
    <property type="entry name" value="ACETYL-COA C-ACYLTRANSFERASE"/>
    <property type="match status" value="1"/>
</dbReference>
<dbReference type="InterPro" id="IPR016039">
    <property type="entry name" value="Thiolase-like"/>
</dbReference>
<protein>
    <recommendedName>
        <fullName evidence="6">Thiolase N-terminal domain-containing protein</fullName>
    </recommendedName>
</protein>
<dbReference type="PROSITE" id="PS00098">
    <property type="entry name" value="THIOLASE_1"/>
    <property type="match status" value="1"/>
</dbReference>
<evidence type="ECO:0000256" key="5">
    <source>
        <dbReference type="ARBA" id="ARBA00023315"/>
    </source>
</evidence>
<evidence type="ECO:0000256" key="3">
    <source>
        <dbReference type="ARBA" id="ARBA00022832"/>
    </source>
</evidence>
<sequence>MSGTDYSKLMPHDLAKFALSGILKKTGVPKEMIDYITYGTVIQEVKTSNIAREASLAAGYSDKTPSHTVTMACISSNVAITSAIGLINSGVYDMIVCGGVEFMSDIPIRHSRKMRSLMLRANKAKTAGQKLALLASIRPDFFVPELPAVAEFSSGETMGHSADR</sequence>
<keyword evidence="4" id="KW-0443">Lipid metabolism</keyword>
<dbReference type="SUPFAM" id="SSF53901">
    <property type="entry name" value="Thiolase-like"/>
    <property type="match status" value="1"/>
</dbReference>
<evidence type="ECO:0000256" key="4">
    <source>
        <dbReference type="ARBA" id="ARBA00023098"/>
    </source>
</evidence>
<evidence type="ECO:0000313" key="8">
    <source>
        <dbReference type="Proteomes" id="UP001152888"/>
    </source>
</evidence>
<name>A0A9P0KYW9_ACAOB</name>
<accession>A0A9P0KYW9</accession>
<keyword evidence="8" id="KW-1185">Reference proteome</keyword>
<gene>
    <name evidence="7" type="ORF">ACAOBT_LOCUS17714</name>
</gene>
<keyword evidence="5" id="KW-0012">Acyltransferase</keyword>
<evidence type="ECO:0000256" key="1">
    <source>
        <dbReference type="ARBA" id="ARBA00010982"/>
    </source>
</evidence>
<keyword evidence="3" id="KW-0276">Fatty acid metabolism</keyword>
<keyword evidence="2" id="KW-0808">Transferase</keyword>
<dbReference type="GO" id="GO:0016747">
    <property type="term" value="F:acyltransferase activity, transferring groups other than amino-acyl groups"/>
    <property type="evidence" value="ECO:0007669"/>
    <property type="project" value="InterPro"/>
</dbReference>
<dbReference type="GO" id="GO:0006635">
    <property type="term" value="P:fatty acid beta-oxidation"/>
    <property type="evidence" value="ECO:0007669"/>
    <property type="project" value="TreeGrafter"/>
</dbReference>
<feature type="domain" description="Thiolase N-terminal" evidence="6">
    <location>
        <begin position="4"/>
        <end position="164"/>
    </location>
</feature>